<sequence length="326" mass="37603">MKKLLLSIILVTGWVRYMQAQHLSDAVTKNGSLRVVDSHIVNQHGQQPQLRGISMSWSIWGGRKYYNTDVQNWLVTDFKITLLRVAMAVEPEHGYLQEPVAQTKLVTEQVDQAIKNGIYVLIDWHDHHAWKNVDQSKAFFSRMAKRYKGKPNVIYEVWNEPERIGWDTIKNYATQVITEIRKYDRNNLIIVGSPHWDQDVDVAAADPITGFKNIAYSFHFYATEPSHQDGLRAKAEKAMQLGLPLMVTEWGVGEADGNGEFNREKTAKWMDWLNKYQLSWANWNVVDKQETTALLQPGAPTKGHWTEDQLTPAGLYIREQLRKLNK</sequence>
<dbReference type="KEGG" id="mrob:HH214_07765"/>
<dbReference type="RefSeq" id="WP_169606781.1">
    <property type="nucleotide sequence ID" value="NZ_CP051682.1"/>
</dbReference>
<dbReference type="PANTHER" id="PTHR34142">
    <property type="entry name" value="ENDO-BETA-1,4-GLUCANASE A"/>
    <property type="match status" value="1"/>
</dbReference>
<feature type="domain" description="Glycoside hydrolase family 5" evidence="4">
    <location>
        <begin position="41"/>
        <end position="288"/>
    </location>
</feature>
<comment type="similarity">
    <text evidence="3">Belongs to the glycosyl hydrolase 5 (cellulase A) family.</text>
</comment>
<reference evidence="5 6" key="1">
    <citation type="submission" date="2020-04" db="EMBL/GenBank/DDBJ databases">
        <title>Genome sequencing of novel species.</title>
        <authorList>
            <person name="Heo J."/>
            <person name="Kim S.-J."/>
            <person name="Kim J.-S."/>
            <person name="Hong S.-B."/>
            <person name="Kwon S.-W."/>
        </authorList>
    </citation>
    <scope>NUCLEOTIDE SEQUENCE [LARGE SCALE GENOMIC DNA]</scope>
    <source>
        <strain evidence="5 6">F39-2</strain>
    </source>
</reference>
<evidence type="ECO:0000256" key="3">
    <source>
        <dbReference type="RuleBase" id="RU361153"/>
    </source>
</evidence>
<dbReference type="InterPro" id="IPR001547">
    <property type="entry name" value="Glyco_hydro_5"/>
</dbReference>
<keyword evidence="1 3" id="KW-0378">Hydrolase</keyword>
<dbReference type="GO" id="GO:0000272">
    <property type="term" value="P:polysaccharide catabolic process"/>
    <property type="evidence" value="ECO:0007669"/>
    <property type="project" value="InterPro"/>
</dbReference>
<evidence type="ECO:0000256" key="1">
    <source>
        <dbReference type="ARBA" id="ARBA00022801"/>
    </source>
</evidence>
<dbReference type="SUPFAM" id="SSF51445">
    <property type="entry name" value="(Trans)glycosidases"/>
    <property type="match status" value="1"/>
</dbReference>
<accession>A0A7L5E2D0</accession>
<gene>
    <name evidence="5" type="ORF">HH214_07765</name>
</gene>
<name>A0A7L5E2D0_9SPHI</name>
<keyword evidence="2 3" id="KW-0326">Glycosidase</keyword>
<evidence type="ECO:0000313" key="6">
    <source>
        <dbReference type="Proteomes" id="UP000503278"/>
    </source>
</evidence>
<dbReference type="EMBL" id="CP051682">
    <property type="protein sequence ID" value="QJD95774.1"/>
    <property type="molecule type" value="Genomic_DNA"/>
</dbReference>
<dbReference type="PANTHER" id="PTHR34142:SF1">
    <property type="entry name" value="GLYCOSIDE HYDROLASE FAMILY 5 DOMAIN-CONTAINING PROTEIN"/>
    <property type="match status" value="1"/>
</dbReference>
<evidence type="ECO:0000259" key="4">
    <source>
        <dbReference type="Pfam" id="PF00150"/>
    </source>
</evidence>
<dbReference type="Pfam" id="PF00150">
    <property type="entry name" value="Cellulase"/>
    <property type="match status" value="1"/>
</dbReference>
<evidence type="ECO:0000256" key="2">
    <source>
        <dbReference type="ARBA" id="ARBA00023295"/>
    </source>
</evidence>
<dbReference type="GO" id="GO:0004553">
    <property type="term" value="F:hydrolase activity, hydrolyzing O-glycosyl compounds"/>
    <property type="evidence" value="ECO:0007669"/>
    <property type="project" value="InterPro"/>
</dbReference>
<dbReference type="Gene3D" id="3.20.20.80">
    <property type="entry name" value="Glycosidases"/>
    <property type="match status" value="1"/>
</dbReference>
<evidence type="ECO:0000313" key="5">
    <source>
        <dbReference type="EMBL" id="QJD95774.1"/>
    </source>
</evidence>
<proteinExistence type="inferred from homology"/>
<keyword evidence="6" id="KW-1185">Reference proteome</keyword>
<organism evidence="5 6">
    <name type="scientific">Mucilaginibacter robiniae</name>
    <dbReference type="NCBI Taxonomy" id="2728022"/>
    <lineage>
        <taxon>Bacteria</taxon>
        <taxon>Pseudomonadati</taxon>
        <taxon>Bacteroidota</taxon>
        <taxon>Sphingobacteriia</taxon>
        <taxon>Sphingobacteriales</taxon>
        <taxon>Sphingobacteriaceae</taxon>
        <taxon>Mucilaginibacter</taxon>
    </lineage>
</organism>
<dbReference type="InterPro" id="IPR017853">
    <property type="entry name" value="GH"/>
</dbReference>
<dbReference type="Proteomes" id="UP000503278">
    <property type="component" value="Chromosome"/>
</dbReference>
<dbReference type="AlphaFoldDB" id="A0A7L5E2D0"/>
<protein>
    <submittedName>
        <fullName evidence="5">Glycoside hydrolase family 5 protein</fullName>
    </submittedName>
</protein>